<reference evidence="2 3" key="1">
    <citation type="submission" date="2013-04" db="EMBL/GenBank/DDBJ databases">
        <title>Zunongwangia sp. 22II14-10F7 Genome Sequencing.</title>
        <authorList>
            <person name="Lai Q."/>
            <person name="Shao Z."/>
        </authorList>
    </citation>
    <scope>NUCLEOTIDE SEQUENCE [LARGE SCALE GENOMIC DNA]</scope>
    <source>
        <strain evidence="2 3">22II14-10F7</strain>
    </source>
</reference>
<keyword evidence="1" id="KW-0175">Coiled coil</keyword>
<protein>
    <submittedName>
        <fullName evidence="2">Uncharacterized protein</fullName>
    </submittedName>
</protein>
<gene>
    <name evidence="2" type="ORF">IIF7_17712</name>
</gene>
<sequence>MKNYYSIIFLLYSFNLVAQDKVIQSTDIEETNLSISAQAISFSKVTFTLSPSAEINDDLVGIDLPINFTTTPFNHFKFKTLLREQLFKLYEYQKLTKEIRDFYSSYQNDKDKDVQKLVDIFTKNFEKEDLKKILNVDVDDGVSLIEKFNNSGKEEMESLINRLLNNRITIFNKGFYNHLDRYMKQDETNTDSLKNFLLGKQIVEERLDRLYDYFNAQLLLVFKYDIEPVAGKLFYNTEISNIQYYADEKSEEYYDKRAKNYHKLIKALYLIRQSEIEDLDFDDFDRNFILKHLIDETALKNEITKNFEKKRQEFLNKLNRNVRSDLLENYMNSNEDQIVKYVTEKELKESIEKFKDDINLEKITSSINENDFAKDGVELENRKKTWIDTEFENIISEIINYKPIEKALLLKIVSFFEKEGKEYKEKYQDSPQKFLENFEEYINNFKIYSLKDRLSLIKKQLLALKNQETYKNLSYSINRLNNNKDHLEIKNDEQKKIEEELRQKKLVENLKEKVDEVYYDIAEIRRNFELQKKRVEKIIDKKQNKLADIKGDSTKAQIQIDIKKEKERIEELEKEEFEETLKIWEELKLYINSIKLPEKKIIEKLNKKVEDIWYDLNSARSNSDFSILSNNDFEDFYYYYHDYYDSYFFKDKSDFNDQYKIESEIIALETERMSILSEIERALKKNPLWSFEAEDIQLDINDGYIEHIVVLGKINGISIPDEHDIKLEQLKVLINENPDWKTNVGKQLKFKNAYPLGFSSSDDFDNFKRSKIAVYTGNLKEFEMDLEDIFPNYVQSLANDRLDFSPKDQTVVLPEPDKKSGYKLLTKDKSSKLFQVAVLSDFNGLNGSNPNGVLQFNFRKEIPLHTQRYRAPIWKYKGHNLGFFNYIAPELNWSRLNSRDQDQTLALSYVPVFNGGVIDSLAYTTHLNLLRYENIGVGAILNIFTYSIPAVKIRFEMNLGGKFGHTYVLDPQGETVQQDGTTINRSKDYDLNTWRWYPELVLKLRPEERYGADVRLRPIRFNALTDHFSTISSEQQFKSNLSDNNQWLNQIEINAHFSPSAQKENRFFFRYRFTNSASWEYNGYSEIQVGYSIQLKI</sequence>
<evidence type="ECO:0000256" key="1">
    <source>
        <dbReference type="SAM" id="Coils"/>
    </source>
</evidence>
<dbReference type="AlphaFoldDB" id="A0A1Y1SZQ9"/>
<proteinExistence type="predicted"/>
<evidence type="ECO:0000313" key="3">
    <source>
        <dbReference type="Proteomes" id="UP000192746"/>
    </source>
</evidence>
<feature type="coiled-coil region" evidence="1">
    <location>
        <begin position="470"/>
        <end position="582"/>
    </location>
</feature>
<organism evidence="2 3">
    <name type="scientific">Zunongwangia atlantica 22II14-10F7</name>
    <dbReference type="NCBI Taxonomy" id="1185767"/>
    <lineage>
        <taxon>Bacteria</taxon>
        <taxon>Pseudomonadati</taxon>
        <taxon>Bacteroidota</taxon>
        <taxon>Flavobacteriia</taxon>
        <taxon>Flavobacteriales</taxon>
        <taxon>Flavobacteriaceae</taxon>
        <taxon>Zunongwangia</taxon>
    </lineage>
</organism>
<dbReference type="Proteomes" id="UP000192746">
    <property type="component" value="Unassembled WGS sequence"/>
</dbReference>
<name>A0A1Y1SZQ9_9FLAO</name>
<dbReference type="OrthoDB" id="1154025at2"/>
<dbReference type="STRING" id="1185767.IIF7_17712"/>
<keyword evidence="3" id="KW-1185">Reference proteome</keyword>
<accession>A0A1Y1SZQ9</accession>
<dbReference type="RefSeq" id="WP_084843021.1">
    <property type="nucleotide sequence ID" value="NZ_ARYN01000019.1"/>
</dbReference>
<evidence type="ECO:0000313" key="2">
    <source>
        <dbReference type="EMBL" id="ORL44052.1"/>
    </source>
</evidence>
<dbReference type="EMBL" id="ARYN01000019">
    <property type="protein sequence ID" value="ORL44052.1"/>
    <property type="molecule type" value="Genomic_DNA"/>
</dbReference>
<comment type="caution">
    <text evidence="2">The sequence shown here is derived from an EMBL/GenBank/DDBJ whole genome shotgun (WGS) entry which is preliminary data.</text>
</comment>